<evidence type="ECO:0000256" key="2">
    <source>
        <dbReference type="ARBA" id="ARBA00012438"/>
    </source>
</evidence>
<accession>A0A7Y0SEI8</accession>
<evidence type="ECO:0000256" key="1">
    <source>
        <dbReference type="ARBA" id="ARBA00000085"/>
    </source>
</evidence>
<dbReference type="EC" id="2.7.13.3" evidence="2"/>
<gene>
    <name evidence="5" type="ORF">HKB16_04135</name>
</gene>
<reference evidence="5 6" key="1">
    <citation type="submission" date="2020-04" db="EMBL/GenBank/DDBJ databases">
        <title>Whole-genome sequencing of Vibrio spp. from China reveals different genetic environments of blaCTX-M-14 among diverse lineages.</title>
        <authorList>
            <person name="Zheng Z."/>
            <person name="Ye L."/>
            <person name="Chen S."/>
        </authorList>
    </citation>
    <scope>NUCLEOTIDE SEQUENCE [LARGE SCALE GENOMIC DNA]</scope>
    <source>
        <strain evidence="5 6">Vb0551</strain>
    </source>
</reference>
<dbReference type="GO" id="GO:0004673">
    <property type="term" value="F:protein histidine kinase activity"/>
    <property type="evidence" value="ECO:0007669"/>
    <property type="project" value="UniProtKB-EC"/>
</dbReference>
<name>A0A7Y0SEI8_VIBPH</name>
<dbReference type="Proteomes" id="UP000518904">
    <property type="component" value="Unassembled WGS sequence"/>
</dbReference>
<evidence type="ECO:0000256" key="4">
    <source>
        <dbReference type="ARBA" id="ARBA00022777"/>
    </source>
</evidence>
<sequence length="89" mass="9953">KIESGNLNLCLEETALRETIYQSISLFQPKVSSKNLELYLSMDENLPAKVLADEHRIQQVLTNLIGNAVKFTDKGRVSVAVEYNAETAK</sequence>
<proteinExistence type="predicted"/>
<comment type="caution">
    <text evidence="5">The sequence shown here is derived from an EMBL/GenBank/DDBJ whole genome shotgun (WGS) entry which is preliminary data.</text>
</comment>
<dbReference type="InterPro" id="IPR036890">
    <property type="entry name" value="HATPase_C_sf"/>
</dbReference>
<feature type="non-terminal residue" evidence="5">
    <location>
        <position position="89"/>
    </location>
</feature>
<keyword evidence="3" id="KW-0808">Transferase</keyword>
<protein>
    <recommendedName>
        <fullName evidence="2">histidine kinase</fullName>
        <ecNumber evidence="2">2.7.13.3</ecNumber>
    </recommendedName>
</protein>
<evidence type="ECO:0000256" key="3">
    <source>
        <dbReference type="ARBA" id="ARBA00022679"/>
    </source>
</evidence>
<feature type="non-terminal residue" evidence="5">
    <location>
        <position position="1"/>
    </location>
</feature>
<dbReference type="AlphaFoldDB" id="A0A7Y0SEI8"/>
<evidence type="ECO:0000313" key="5">
    <source>
        <dbReference type="EMBL" id="NMU82062.1"/>
    </source>
</evidence>
<keyword evidence="4 5" id="KW-0418">Kinase</keyword>
<organism evidence="5 6">
    <name type="scientific">Vibrio parahaemolyticus</name>
    <dbReference type="NCBI Taxonomy" id="670"/>
    <lineage>
        <taxon>Bacteria</taxon>
        <taxon>Pseudomonadati</taxon>
        <taxon>Pseudomonadota</taxon>
        <taxon>Gammaproteobacteria</taxon>
        <taxon>Vibrionales</taxon>
        <taxon>Vibrionaceae</taxon>
        <taxon>Vibrio</taxon>
    </lineage>
</organism>
<comment type="catalytic activity">
    <reaction evidence="1">
        <text>ATP + protein L-histidine = ADP + protein N-phospho-L-histidine.</text>
        <dbReference type="EC" id="2.7.13.3"/>
    </reaction>
</comment>
<dbReference type="EMBL" id="JABCLB010000472">
    <property type="protein sequence ID" value="NMU82062.1"/>
    <property type="molecule type" value="Genomic_DNA"/>
</dbReference>
<dbReference type="SUPFAM" id="SSF55874">
    <property type="entry name" value="ATPase domain of HSP90 chaperone/DNA topoisomerase II/histidine kinase"/>
    <property type="match status" value="1"/>
</dbReference>
<evidence type="ECO:0000313" key="6">
    <source>
        <dbReference type="Proteomes" id="UP000518904"/>
    </source>
</evidence>
<dbReference type="Gene3D" id="3.30.565.10">
    <property type="entry name" value="Histidine kinase-like ATPase, C-terminal domain"/>
    <property type="match status" value="1"/>
</dbReference>
<dbReference type="PANTHER" id="PTHR43047">
    <property type="entry name" value="TWO-COMPONENT HISTIDINE PROTEIN KINASE"/>
    <property type="match status" value="1"/>
</dbReference>